<name>A0ABW1JFH1_9ACTN</name>
<gene>
    <name evidence="1" type="ORF">ACFQDO_12390</name>
</gene>
<evidence type="ECO:0000313" key="2">
    <source>
        <dbReference type="Proteomes" id="UP001596189"/>
    </source>
</evidence>
<sequence>MASRYGLTVPAEHGWETRVFRREPLGADEVTHPVLHACTRPLPAVRGDFGSGVIDLLGADDVFVSLIDYGTEVADQGLFARQGRPALRPSQFATNRLARSYPGVSAAQHFFSEGGRAFCLFVVLGAHSRRMATVPRAQAMVRSVRVASRTEMLRTGALP</sequence>
<proteinExistence type="predicted"/>
<accession>A0ABW1JFH1</accession>
<dbReference type="Proteomes" id="UP001596189">
    <property type="component" value="Unassembled WGS sequence"/>
</dbReference>
<protein>
    <recommendedName>
        <fullName evidence="3">RES domain-containing protein</fullName>
    </recommendedName>
</protein>
<comment type="caution">
    <text evidence="1">The sequence shown here is derived from an EMBL/GenBank/DDBJ whole genome shotgun (WGS) entry which is preliminary data.</text>
</comment>
<reference evidence="2" key="1">
    <citation type="journal article" date="2019" name="Int. J. Syst. Evol. Microbiol.">
        <title>The Global Catalogue of Microorganisms (GCM) 10K type strain sequencing project: providing services to taxonomists for standard genome sequencing and annotation.</title>
        <authorList>
            <consortium name="The Broad Institute Genomics Platform"/>
            <consortium name="The Broad Institute Genome Sequencing Center for Infectious Disease"/>
            <person name="Wu L."/>
            <person name="Ma J."/>
        </authorList>
    </citation>
    <scope>NUCLEOTIDE SEQUENCE [LARGE SCALE GENOMIC DNA]</scope>
    <source>
        <strain evidence="2">KACC 14249</strain>
    </source>
</reference>
<organism evidence="1 2">
    <name type="scientific">Angustibacter luteus</name>
    <dbReference type="NCBI Taxonomy" id="658456"/>
    <lineage>
        <taxon>Bacteria</taxon>
        <taxon>Bacillati</taxon>
        <taxon>Actinomycetota</taxon>
        <taxon>Actinomycetes</taxon>
        <taxon>Kineosporiales</taxon>
        <taxon>Kineosporiaceae</taxon>
    </lineage>
</organism>
<keyword evidence="2" id="KW-1185">Reference proteome</keyword>
<dbReference type="RefSeq" id="WP_345715391.1">
    <property type="nucleotide sequence ID" value="NZ_BAABFP010000002.1"/>
</dbReference>
<dbReference type="EMBL" id="JBHSRD010000004">
    <property type="protein sequence ID" value="MFC6007925.1"/>
    <property type="molecule type" value="Genomic_DNA"/>
</dbReference>
<evidence type="ECO:0000313" key="1">
    <source>
        <dbReference type="EMBL" id="MFC6007925.1"/>
    </source>
</evidence>
<evidence type="ECO:0008006" key="3">
    <source>
        <dbReference type="Google" id="ProtNLM"/>
    </source>
</evidence>